<gene>
    <name evidence="1" type="ORF">JGI1_02084</name>
</gene>
<proteinExistence type="predicted"/>
<name>A0A0S4NAU2_9BACT</name>
<protein>
    <recommendedName>
        <fullName evidence="3">6-bladed beta-propeller protein</fullName>
    </recommendedName>
</protein>
<dbReference type="Gene3D" id="2.120.10.30">
    <property type="entry name" value="TolB, C-terminal domain"/>
    <property type="match status" value="1"/>
</dbReference>
<keyword evidence="2" id="KW-1185">Reference proteome</keyword>
<dbReference type="Pfam" id="PF17170">
    <property type="entry name" value="DUF5128"/>
    <property type="match status" value="1"/>
</dbReference>
<dbReference type="STRING" id="1643428.GCA_001442855_02042"/>
<dbReference type="OrthoDB" id="9799230at2"/>
<dbReference type="AlphaFoldDB" id="A0A0S4NAU2"/>
<evidence type="ECO:0008006" key="3">
    <source>
        <dbReference type="Google" id="ProtNLM"/>
    </source>
</evidence>
<reference evidence="2" key="1">
    <citation type="submission" date="2015-11" db="EMBL/GenBank/DDBJ databases">
        <authorList>
            <person name="Varghese N."/>
        </authorList>
    </citation>
    <scope>NUCLEOTIDE SEQUENCE [LARGE SCALE GENOMIC DNA]</scope>
</reference>
<dbReference type="SUPFAM" id="SSF101898">
    <property type="entry name" value="NHL repeat"/>
    <property type="match status" value="1"/>
</dbReference>
<organism evidence="1 2">
    <name type="scientific">Candidatus Thermokryptus mobilis</name>
    <dbReference type="NCBI Taxonomy" id="1643428"/>
    <lineage>
        <taxon>Bacteria</taxon>
        <taxon>Pseudomonadati</taxon>
        <taxon>Candidatus Kryptoniota</taxon>
        <taxon>Candidatus Thermokryptus</taxon>
    </lineage>
</organism>
<sequence length="375" mass="43036">MMMKSKKAVIFILLIFLFFLFALSRLFNFHFIVSFGGEQDKNVKLSEVVKFVKSIRIKNNGKDFLDYDIVQSIAYIDSFLVICNRSQGKIWVLDSSGNVLRIFGGVGSGPGEFKAIQGFDLSKDGLIYIYDHINARFTVYNLRGELVKVFQFSEPGLIIKHIAVDDSGRIFVHHPPSARHEYSGFLTLIYDDGKVKETYTEDIDWGYQSYFYRGFLGGDLIISSGYVVEANDFTGVTLHKVDSKEKINFEKPKGLWSEIKRLRTYSVDTLEKAYDARLWGLIEHSGVVMVHYYSSKKKMPKGSYGYFLLYNLDGRYLGKVVVDLPVIMHRGDLRYLVVIEPNIQDSKLDEKVPYVFNIYEWDLAKLGVAVATLRR</sequence>
<dbReference type="InterPro" id="IPR011042">
    <property type="entry name" value="6-blade_b-propeller_TolB-like"/>
</dbReference>
<accession>A0A0S4NAU2</accession>
<evidence type="ECO:0000313" key="2">
    <source>
        <dbReference type="Proteomes" id="UP000320623"/>
    </source>
</evidence>
<dbReference type="EMBL" id="FAOO01000021">
    <property type="protein sequence ID" value="CUU08428.1"/>
    <property type="molecule type" value="Genomic_DNA"/>
</dbReference>
<dbReference type="Proteomes" id="UP000320623">
    <property type="component" value="Unassembled WGS sequence"/>
</dbReference>
<evidence type="ECO:0000313" key="1">
    <source>
        <dbReference type="EMBL" id="CUU08428.1"/>
    </source>
</evidence>